<keyword evidence="4" id="KW-0804">Transcription</keyword>
<dbReference type="InterPro" id="IPR058031">
    <property type="entry name" value="AAA_lid_NorR"/>
</dbReference>
<dbReference type="SUPFAM" id="SSF46689">
    <property type="entry name" value="Homeodomain-like"/>
    <property type="match status" value="1"/>
</dbReference>
<reference evidence="8 9" key="1">
    <citation type="submission" date="2016-10" db="EMBL/GenBank/DDBJ databases">
        <authorList>
            <person name="de Groot N.N."/>
        </authorList>
    </citation>
    <scope>NUCLEOTIDE SEQUENCE [LARGE SCALE GENOMIC DNA]</scope>
    <source>
        <strain evidence="8 9">CGMCC 1.9156</strain>
    </source>
</reference>
<dbReference type="PANTHER" id="PTHR32071:SF81">
    <property type="entry name" value="PROPIONATE CATABOLISM OPERON REGULATORY PROTEIN"/>
    <property type="match status" value="1"/>
</dbReference>
<dbReference type="PROSITE" id="PS00676">
    <property type="entry name" value="SIGMA54_INTERACT_2"/>
    <property type="match status" value="1"/>
</dbReference>
<dbReference type="Gene3D" id="3.40.50.2300">
    <property type="match status" value="1"/>
</dbReference>
<dbReference type="InterPro" id="IPR011006">
    <property type="entry name" value="CheY-like_superfamily"/>
</dbReference>
<dbReference type="InterPro" id="IPR003593">
    <property type="entry name" value="AAA+_ATPase"/>
</dbReference>
<dbReference type="InterPro" id="IPR025662">
    <property type="entry name" value="Sigma_54_int_dom_ATP-bd_1"/>
</dbReference>
<dbReference type="SUPFAM" id="SSF52540">
    <property type="entry name" value="P-loop containing nucleoside triphosphate hydrolases"/>
    <property type="match status" value="1"/>
</dbReference>
<dbReference type="InterPro" id="IPR001789">
    <property type="entry name" value="Sig_transdc_resp-reg_receiver"/>
</dbReference>
<evidence type="ECO:0000256" key="3">
    <source>
        <dbReference type="ARBA" id="ARBA00023015"/>
    </source>
</evidence>
<accession>A0A1I2EG43</accession>
<evidence type="ECO:0000259" key="6">
    <source>
        <dbReference type="PROSITE" id="PS50045"/>
    </source>
</evidence>
<feature type="domain" description="Sigma-54 factor interaction" evidence="6">
    <location>
        <begin position="138"/>
        <end position="367"/>
    </location>
</feature>
<protein>
    <submittedName>
        <fullName evidence="8">Two-component system, NtrC family, response regulator HydG</fullName>
    </submittedName>
</protein>
<dbReference type="STRING" id="655355.SAMN05216283_10281"/>
<dbReference type="Pfam" id="PF25601">
    <property type="entry name" value="AAA_lid_14"/>
    <property type="match status" value="1"/>
</dbReference>
<sequence>MSKILIIDDDTFICEILKKQLDSSGYQVDTAFSGKSGMEAIKGSRFDLVLCDFRLPDTDGLEVLQKIKALSPATVVIIITAYADVRQAVKLMKMGAEDYITKPLQQEEILTLIRKKLGAESQKQVKTKAHIYTDGDFIMGKSENMRSVINLSRRVAPTNMSVLIQGETGTGKEYVARFIHQHSKRNDKPFVALDCGAIPKDLANSELFGHIKGSFTGAVRDKDGVFQQANGGTLFLDEIGNLTYDIQVRLLRVLQERTVSRVGENKSQKVDVRIITATNDDLRDEVSRNNFREDLYHRVNEFKVNLPPLRERKEDILFFARHFLEASNEELGLNVVGFSPEVEAILQHYAWHGNLRELKNVVKRAALLTTGTEVERECLPHDIVHPPEAEVTSGTVEIGESKLKDASSEFEKQLIIRTIEEAGFNKSKAARLLKIDRKTLYNKIKQYGIEI</sequence>
<dbReference type="PROSITE" id="PS50045">
    <property type="entry name" value="SIGMA54_INTERACT_4"/>
    <property type="match status" value="1"/>
</dbReference>
<dbReference type="PROSITE" id="PS50110">
    <property type="entry name" value="RESPONSE_REGULATORY"/>
    <property type="match status" value="1"/>
</dbReference>
<keyword evidence="2" id="KW-0067">ATP-binding</keyword>
<dbReference type="PRINTS" id="PR01590">
    <property type="entry name" value="HTHFIS"/>
</dbReference>
<dbReference type="SMART" id="SM00382">
    <property type="entry name" value="AAA"/>
    <property type="match status" value="1"/>
</dbReference>
<dbReference type="GO" id="GO:0000160">
    <property type="term" value="P:phosphorelay signal transduction system"/>
    <property type="evidence" value="ECO:0007669"/>
    <property type="project" value="InterPro"/>
</dbReference>
<evidence type="ECO:0000256" key="2">
    <source>
        <dbReference type="ARBA" id="ARBA00022840"/>
    </source>
</evidence>
<dbReference type="Pfam" id="PF02954">
    <property type="entry name" value="HTH_8"/>
    <property type="match status" value="1"/>
</dbReference>
<dbReference type="SMART" id="SM00448">
    <property type="entry name" value="REC"/>
    <property type="match status" value="1"/>
</dbReference>
<feature type="modified residue" description="4-aspartylphosphate" evidence="5">
    <location>
        <position position="52"/>
    </location>
</feature>
<dbReference type="PROSITE" id="PS00675">
    <property type="entry name" value="SIGMA54_INTERACT_1"/>
    <property type="match status" value="1"/>
</dbReference>
<dbReference type="InterPro" id="IPR002197">
    <property type="entry name" value="HTH_Fis"/>
</dbReference>
<dbReference type="Gene3D" id="1.10.10.60">
    <property type="entry name" value="Homeodomain-like"/>
    <property type="match status" value="1"/>
</dbReference>
<organism evidence="8 9">
    <name type="scientific">Sunxiuqinia elliptica</name>
    <dbReference type="NCBI Taxonomy" id="655355"/>
    <lineage>
        <taxon>Bacteria</taxon>
        <taxon>Pseudomonadati</taxon>
        <taxon>Bacteroidota</taxon>
        <taxon>Bacteroidia</taxon>
        <taxon>Marinilabiliales</taxon>
        <taxon>Prolixibacteraceae</taxon>
        <taxon>Sunxiuqinia</taxon>
    </lineage>
</organism>
<evidence type="ECO:0000256" key="4">
    <source>
        <dbReference type="ARBA" id="ARBA00023163"/>
    </source>
</evidence>
<dbReference type="FunFam" id="3.40.50.300:FF:000006">
    <property type="entry name" value="DNA-binding transcriptional regulator NtrC"/>
    <property type="match status" value="1"/>
</dbReference>
<feature type="domain" description="Response regulatory" evidence="7">
    <location>
        <begin position="3"/>
        <end position="117"/>
    </location>
</feature>
<dbReference type="Gene3D" id="3.40.50.300">
    <property type="entry name" value="P-loop containing nucleotide triphosphate hydrolases"/>
    <property type="match status" value="1"/>
</dbReference>
<dbReference type="InterPro" id="IPR025943">
    <property type="entry name" value="Sigma_54_int_dom_ATP-bd_2"/>
</dbReference>
<name>A0A1I2EG43_9BACT</name>
<dbReference type="InterPro" id="IPR009057">
    <property type="entry name" value="Homeodomain-like_sf"/>
</dbReference>
<dbReference type="CDD" id="cd00009">
    <property type="entry name" value="AAA"/>
    <property type="match status" value="1"/>
</dbReference>
<keyword evidence="3" id="KW-0805">Transcription regulation</keyword>
<dbReference type="Proteomes" id="UP000198964">
    <property type="component" value="Unassembled WGS sequence"/>
</dbReference>
<dbReference type="EMBL" id="FONW01000002">
    <property type="protein sequence ID" value="SFE91617.1"/>
    <property type="molecule type" value="Genomic_DNA"/>
</dbReference>
<dbReference type="Pfam" id="PF00158">
    <property type="entry name" value="Sigma54_activat"/>
    <property type="match status" value="1"/>
</dbReference>
<gene>
    <name evidence="8" type="ORF">SAMN05216283_10281</name>
</gene>
<evidence type="ECO:0000256" key="5">
    <source>
        <dbReference type="PROSITE-ProRule" id="PRU00169"/>
    </source>
</evidence>
<dbReference type="RefSeq" id="WP_093918768.1">
    <property type="nucleotide sequence ID" value="NZ_FONW01000002.1"/>
</dbReference>
<keyword evidence="5" id="KW-0597">Phosphoprotein</keyword>
<keyword evidence="1" id="KW-0547">Nucleotide-binding</keyword>
<dbReference type="SUPFAM" id="SSF52172">
    <property type="entry name" value="CheY-like"/>
    <property type="match status" value="1"/>
</dbReference>
<dbReference type="GO" id="GO:0043565">
    <property type="term" value="F:sequence-specific DNA binding"/>
    <property type="evidence" value="ECO:0007669"/>
    <property type="project" value="InterPro"/>
</dbReference>
<keyword evidence="9" id="KW-1185">Reference proteome</keyword>
<proteinExistence type="predicted"/>
<dbReference type="InterPro" id="IPR027417">
    <property type="entry name" value="P-loop_NTPase"/>
</dbReference>
<dbReference type="Pfam" id="PF00072">
    <property type="entry name" value="Response_reg"/>
    <property type="match status" value="1"/>
</dbReference>
<evidence type="ECO:0000313" key="9">
    <source>
        <dbReference type="Proteomes" id="UP000198964"/>
    </source>
</evidence>
<dbReference type="CDD" id="cd00156">
    <property type="entry name" value="REC"/>
    <property type="match status" value="1"/>
</dbReference>
<evidence type="ECO:0000313" key="8">
    <source>
        <dbReference type="EMBL" id="SFE91617.1"/>
    </source>
</evidence>
<dbReference type="InterPro" id="IPR002078">
    <property type="entry name" value="Sigma_54_int"/>
</dbReference>
<evidence type="ECO:0000259" key="7">
    <source>
        <dbReference type="PROSITE" id="PS50110"/>
    </source>
</evidence>
<dbReference type="AlphaFoldDB" id="A0A1I2EG43"/>
<dbReference type="PANTHER" id="PTHR32071">
    <property type="entry name" value="TRANSCRIPTIONAL REGULATORY PROTEIN"/>
    <property type="match status" value="1"/>
</dbReference>
<dbReference type="Gene3D" id="1.10.8.60">
    <property type="match status" value="1"/>
</dbReference>
<evidence type="ECO:0000256" key="1">
    <source>
        <dbReference type="ARBA" id="ARBA00022741"/>
    </source>
</evidence>
<dbReference type="GO" id="GO:0006355">
    <property type="term" value="P:regulation of DNA-templated transcription"/>
    <property type="evidence" value="ECO:0007669"/>
    <property type="project" value="InterPro"/>
</dbReference>
<dbReference type="GO" id="GO:0005524">
    <property type="term" value="F:ATP binding"/>
    <property type="evidence" value="ECO:0007669"/>
    <property type="project" value="UniProtKB-KW"/>
</dbReference>